<feature type="repeat" description="RCC1" evidence="6">
    <location>
        <begin position="299"/>
        <end position="387"/>
    </location>
</feature>
<dbReference type="Pfam" id="PF25390">
    <property type="entry name" value="WD40_RLD"/>
    <property type="match status" value="1"/>
</dbReference>
<evidence type="ECO:0000313" key="11">
    <source>
        <dbReference type="Proteomes" id="UP000236928"/>
    </source>
</evidence>
<dbReference type="Proteomes" id="UP000236928">
    <property type="component" value="Unassembled WGS sequence"/>
</dbReference>
<dbReference type="InterPro" id="IPR001876">
    <property type="entry name" value="Znf_RanBP2"/>
</dbReference>
<feature type="repeat" description="RCC1" evidence="6">
    <location>
        <begin position="524"/>
        <end position="583"/>
    </location>
</feature>
<evidence type="ECO:0000256" key="4">
    <source>
        <dbReference type="ARBA" id="ARBA00022771"/>
    </source>
</evidence>
<feature type="region of interest" description="Disordered" evidence="8">
    <location>
        <begin position="664"/>
        <end position="869"/>
    </location>
</feature>
<dbReference type="SUPFAM" id="SSF50985">
    <property type="entry name" value="RCC1/BLIP-II"/>
    <property type="match status" value="1"/>
</dbReference>
<name>A0A2P4YZL7_9CRYT</name>
<dbReference type="GO" id="GO:0005737">
    <property type="term" value="C:cytoplasm"/>
    <property type="evidence" value="ECO:0007669"/>
    <property type="project" value="TreeGrafter"/>
</dbReference>
<evidence type="ECO:0000256" key="7">
    <source>
        <dbReference type="PROSITE-ProRule" id="PRU00322"/>
    </source>
</evidence>
<evidence type="ECO:0000256" key="5">
    <source>
        <dbReference type="ARBA" id="ARBA00022833"/>
    </source>
</evidence>
<dbReference type="AlphaFoldDB" id="A0A2P4YZL7"/>
<dbReference type="PANTHER" id="PTHR45982:SF1">
    <property type="entry name" value="REGULATOR OF CHROMOSOME CONDENSATION"/>
    <property type="match status" value="1"/>
</dbReference>
<dbReference type="InterPro" id="IPR000408">
    <property type="entry name" value="Reg_chr_condens"/>
</dbReference>
<keyword evidence="4 7" id="KW-0863">Zinc-finger</keyword>
<accession>A0A2P4YZL7</accession>
<dbReference type="PANTHER" id="PTHR45982">
    <property type="entry name" value="REGULATOR OF CHROMOSOME CONDENSATION"/>
    <property type="match status" value="1"/>
</dbReference>
<keyword evidence="1" id="KW-0344">Guanine-nucleotide releasing factor</keyword>
<dbReference type="GO" id="GO:0005085">
    <property type="term" value="F:guanyl-nucleotide exchange factor activity"/>
    <property type="evidence" value="ECO:0007669"/>
    <property type="project" value="TreeGrafter"/>
</dbReference>
<feature type="compositionally biased region" description="Basic and acidic residues" evidence="8">
    <location>
        <begin position="755"/>
        <end position="782"/>
    </location>
</feature>
<comment type="caution">
    <text evidence="10">The sequence shown here is derived from an EMBL/GenBank/DDBJ whole genome shotgun (WGS) entry which is preliminary data.</text>
</comment>
<evidence type="ECO:0000256" key="2">
    <source>
        <dbReference type="ARBA" id="ARBA00022723"/>
    </source>
</evidence>
<dbReference type="GO" id="GO:0008270">
    <property type="term" value="F:zinc ion binding"/>
    <property type="evidence" value="ECO:0007669"/>
    <property type="project" value="UniProtKB-KW"/>
</dbReference>
<organism evidence="10 11">
    <name type="scientific">Cryptosporidium meleagridis</name>
    <dbReference type="NCBI Taxonomy" id="93969"/>
    <lineage>
        <taxon>Eukaryota</taxon>
        <taxon>Sar</taxon>
        <taxon>Alveolata</taxon>
        <taxon>Apicomplexa</taxon>
        <taxon>Conoidasida</taxon>
        <taxon>Coccidia</taxon>
        <taxon>Eucoccidiorida</taxon>
        <taxon>Eimeriorina</taxon>
        <taxon>Cryptosporidiidae</taxon>
        <taxon>Cryptosporidium</taxon>
    </lineage>
</organism>
<feature type="repeat" description="RCC1" evidence="6">
    <location>
        <begin position="200"/>
        <end position="298"/>
    </location>
</feature>
<dbReference type="Gene3D" id="2.130.10.30">
    <property type="entry name" value="Regulator of chromosome condensation 1/beta-lactamase-inhibitor protein II"/>
    <property type="match status" value="1"/>
</dbReference>
<proteinExistence type="predicted"/>
<dbReference type="InterPro" id="IPR009091">
    <property type="entry name" value="RCC1/BLIP-II"/>
</dbReference>
<keyword evidence="5" id="KW-0862">Zinc</keyword>
<gene>
    <name evidence="10" type="ORF">CmeUKMEL1_06545</name>
</gene>
<evidence type="ECO:0000256" key="3">
    <source>
        <dbReference type="ARBA" id="ARBA00022737"/>
    </source>
</evidence>
<feature type="repeat" description="RCC1" evidence="6">
    <location>
        <begin position="584"/>
        <end position="647"/>
    </location>
</feature>
<dbReference type="InterPro" id="IPR051553">
    <property type="entry name" value="Ran_GTPase-activating"/>
</dbReference>
<dbReference type="PROSITE" id="PS50199">
    <property type="entry name" value="ZF_RANBP2_2"/>
    <property type="match status" value="1"/>
</dbReference>
<dbReference type="PROSITE" id="PS50012">
    <property type="entry name" value="RCC1_3"/>
    <property type="match status" value="6"/>
</dbReference>
<dbReference type="InterPro" id="IPR058923">
    <property type="entry name" value="RCC1-like_dom"/>
</dbReference>
<dbReference type="EMBL" id="JIBK01000011">
    <property type="protein sequence ID" value="POM83268.1"/>
    <property type="molecule type" value="Genomic_DNA"/>
</dbReference>
<evidence type="ECO:0000256" key="1">
    <source>
        <dbReference type="ARBA" id="ARBA00022658"/>
    </source>
</evidence>
<keyword evidence="11" id="KW-1185">Reference proteome</keyword>
<keyword evidence="3" id="KW-0677">Repeat</keyword>
<protein>
    <submittedName>
        <fullName evidence="10">Regulator of chromosome condensation (RCC1) repeat family protein</fullName>
    </submittedName>
</protein>
<evidence type="ECO:0000259" key="9">
    <source>
        <dbReference type="PROSITE" id="PS50199"/>
    </source>
</evidence>
<dbReference type="PRINTS" id="PR00633">
    <property type="entry name" value="RCCNDNSATION"/>
</dbReference>
<feature type="compositionally biased region" description="Basic and acidic residues" evidence="8">
    <location>
        <begin position="665"/>
        <end position="724"/>
    </location>
</feature>
<feature type="domain" description="RanBP2-type" evidence="9">
    <location>
        <begin position="1"/>
        <end position="28"/>
    </location>
</feature>
<keyword evidence="2" id="KW-0479">Metal-binding</keyword>
<dbReference type="Gene3D" id="4.10.1060.10">
    <property type="entry name" value="Zinc finger, RanBP2-type"/>
    <property type="match status" value="1"/>
</dbReference>
<dbReference type="VEuPathDB" id="CryptoDB:CmeUKMEL1_06545"/>
<evidence type="ECO:0000313" key="10">
    <source>
        <dbReference type="EMBL" id="POM83268.1"/>
    </source>
</evidence>
<dbReference type="OrthoDB" id="61110at2759"/>
<dbReference type="PROSITE" id="PS01358">
    <property type="entry name" value="ZF_RANBP2_1"/>
    <property type="match status" value="1"/>
</dbReference>
<feature type="compositionally biased region" description="Basic and acidic residues" evidence="8">
    <location>
        <begin position="805"/>
        <end position="825"/>
    </location>
</feature>
<feature type="region of interest" description="Disordered" evidence="8">
    <location>
        <begin position="231"/>
        <end position="268"/>
    </location>
</feature>
<sequence>MGWKCTVCLVTNDEDAKVCVCCEYAREKDGEQQKQQSSGPIFNSSIFSSTDSSCPVFTFGAPANDMNTSNQNSGFVPTFVNSEKSPKTPVIVAEATPILQSVDTHQEVKEEQKQYFDKFNNDFVEYQSFIKKVPNTNKVPLGTVWVWGSGECDQLGIKEALLDEDLCLKRPKRIEAISKYENIVDISSGALHNLILTEKGEVLSWGCNDDGALGRLSSKFKAKLDKLKRKSDHDNNRNIEDDDDEDEDNDDEVDNEDEEEPEDSEKYPNKIEFPLDVKNCRVKSIVCGDCYSCCLTENGEVYLWGSYKDSGGYIGFPNFQLMSGSLVGYKQYNPIKVPIFGIKGDSSNRRNVGRKKIKLEKETNIEVVGKAKKIVGGENHTIVITEDMRIFAWGSTEFGQFGIEPVEDKMEKTKYLYPIELDHDSLGLPDHLVIQDIYCGRASTFFVLKDVNRNILQVFACGRNGRNELGIFENNNNNEDPIVFRPKKVNIVEFDAVCSKCKSDKPIKQIGGGQYYSALLNCCGEVFIWGMKDCCGLEYQLIKSGNEKALKERDIKVPTKIENLRNIIRLGFGADSCFAIDTNGILFVWGMNLTGQIGIKKLIDSEVVLNPQIMNPKTFLLDSDGFDSNFVLKVVGGSQHSMGLIWNGHYSNKFMLEEEEEKGEENERILKRMNAKRFDKEPDIEGDEKRKNTETSSRRGGARKTDTAKTVIKKIEKSKCENGGKVKTPSKAKTKTKSEPKPKTVATSKTAKTKAKTESKSTSKSAAKDKTTKSKTKAKTETKSPSSSKAKTKVDSKTKATTNKTKTEPKTKSKNELKTKPKIEPKSSSSTKAKAEPKTRKVASKTKAKTVTTPKTTKTKTSTKCKTKE</sequence>
<feature type="repeat" description="RCC1" evidence="6">
    <location>
        <begin position="388"/>
        <end position="450"/>
    </location>
</feature>
<feature type="compositionally biased region" description="Acidic residues" evidence="8">
    <location>
        <begin position="240"/>
        <end position="263"/>
    </location>
</feature>
<feature type="repeat" description="RCC1" evidence="6">
    <location>
        <begin position="142"/>
        <end position="199"/>
    </location>
</feature>
<feature type="compositionally biased region" description="Basic residues" evidence="8">
    <location>
        <begin position="857"/>
        <end position="869"/>
    </location>
</feature>
<evidence type="ECO:0000256" key="8">
    <source>
        <dbReference type="SAM" id="MobiDB-lite"/>
    </source>
</evidence>
<evidence type="ECO:0000256" key="6">
    <source>
        <dbReference type="PROSITE-ProRule" id="PRU00235"/>
    </source>
</evidence>
<reference evidence="10 11" key="1">
    <citation type="submission" date="2014-04" db="EMBL/GenBank/DDBJ databases">
        <title>Comparative Genomics of Cryptosporidium Species.</title>
        <authorList>
            <person name="Silva J.C."/>
            <person name="Su Q."/>
            <person name="Chalmers R."/>
            <person name="Chibucos M.C."/>
            <person name="Elwin K."/>
            <person name="Godinez A."/>
            <person name="Guo F."/>
            <person name="Huynh K."/>
            <person name="Orvis J."/>
            <person name="Ott S."/>
            <person name="Sadzewicz L."/>
            <person name="Sengamalay N."/>
            <person name="Shetty A."/>
            <person name="Sun M."/>
            <person name="Tallon L."/>
            <person name="Xiao L."/>
            <person name="Zhang H."/>
            <person name="Fraser C.M."/>
            <person name="Zhu G."/>
            <person name="Kissinger J."/>
            <person name="Widmer G."/>
        </authorList>
    </citation>
    <scope>NUCLEOTIDE SEQUENCE [LARGE SCALE GENOMIC DNA]</scope>
    <source>
        <strain evidence="10 11">UKMEL1</strain>
    </source>
</reference>